<accession>A0ABW3N7B8</accession>
<feature type="chain" id="PRO_5046086725" evidence="2">
    <location>
        <begin position="23"/>
        <end position="229"/>
    </location>
</feature>
<evidence type="ECO:0000256" key="1">
    <source>
        <dbReference type="ARBA" id="ARBA00022729"/>
    </source>
</evidence>
<dbReference type="Pfam" id="PF18962">
    <property type="entry name" value="Por_Secre_tail"/>
    <property type="match status" value="1"/>
</dbReference>
<organism evidence="4 5">
    <name type="scientific">Winogradskyella litorisediminis</name>
    <dbReference type="NCBI Taxonomy" id="1156618"/>
    <lineage>
        <taxon>Bacteria</taxon>
        <taxon>Pseudomonadati</taxon>
        <taxon>Bacteroidota</taxon>
        <taxon>Flavobacteriia</taxon>
        <taxon>Flavobacteriales</taxon>
        <taxon>Flavobacteriaceae</taxon>
        <taxon>Winogradskyella</taxon>
    </lineage>
</organism>
<dbReference type="InterPro" id="IPR026444">
    <property type="entry name" value="Secre_tail"/>
</dbReference>
<evidence type="ECO:0000259" key="3">
    <source>
        <dbReference type="Pfam" id="PF18962"/>
    </source>
</evidence>
<feature type="domain" description="Secretion system C-terminal sorting" evidence="3">
    <location>
        <begin position="160"/>
        <end position="228"/>
    </location>
</feature>
<evidence type="ECO:0000313" key="5">
    <source>
        <dbReference type="Proteomes" id="UP001597013"/>
    </source>
</evidence>
<comment type="caution">
    <text evidence="4">The sequence shown here is derived from an EMBL/GenBank/DDBJ whole genome shotgun (WGS) entry which is preliminary data.</text>
</comment>
<feature type="signal peptide" evidence="2">
    <location>
        <begin position="1"/>
        <end position="22"/>
    </location>
</feature>
<dbReference type="Proteomes" id="UP001597013">
    <property type="component" value="Unassembled WGS sequence"/>
</dbReference>
<keyword evidence="5" id="KW-1185">Reference proteome</keyword>
<reference evidence="5" key="1">
    <citation type="journal article" date="2019" name="Int. J. Syst. Evol. Microbiol.">
        <title>The Global Catalogue of Microorganisms (GCM) 10K type strain sequencing project: providing services to taxonomists for standard genome sequencing and annotation.</title>
        <authorList>
            <consortium name="The Broad Institute Genomics Platform"/>
            <consortium name="The Broad Institute Genome Sequencing Center for Infectious Disease"/>
            <person name="Wu L."/>
            <person name="Ma J."/>
        </authorList>
    </citation>
    <scope>NUCLEOTIDE SEQUENCE [LARGE SCALE GENOMIC DNA]</scope>
    <source>
        <strain evidence="5">CCUG 62215</strain>
    </source>
</reference>
<dbReference type="RefSeq" id="WP_386128118.1">
    <property type="nucleotide sequence ID" value="NZ_JBHTJL010000009.1"/>
</dbReference>
<proteinExistence type="predicted"/>
<keyword evidence="1 2" id="KW-0732">Signal</keyword>
<dbReference type="NCBIfam" id="TIGR04183">
    <property type="entry name" value="Por_Secre_tail"/>
    <property type="match status" value="1"/>
</dbReference>
<name>A0ABW3N7B8_9FLAO</name>
<evidence type="ECO:0000256" key="2">
    <source>
        <dbReference type="SAM" id="SignalP"/>
    </source>
</evidence>
<sequence>MKHSNYFIIVLSLVISSSLCFSQQITLNGCNSLIDSGDYLFEQDNFANDRNSFVTVSDPMLGSRDCSGVGFCKLKIEWNAANMRWEILADDGNDNFTNTYLLYYNSEASLPNPPSLSLGTWIEASATTQSLCGQIVSLEGAVQNSVLGIDEFSLDGRLSVFPNPVSQILYLEGLNLNTDYSLTLYDLTGKQMVYFKNKQSLDVSEFRPGVYFLKVNTASTEISKKILIQ</sequence>
<protein>
    <submittedName>
        <fullName evidence="4">T9SS type A sorting domain-containing protein</fullName>
    </submittedName>
</protein>
<dbReference type="EMBL" id="JBHTJL010000009">
    <property type="protein sequence ID" value="MFD1062345.1"/>
    <property type="molecule type" value="Genomic_DNA"/>
</dbReference>
<evidence type="ECO:0000313" key="4">
    <source>
        <dbReference type="EMBL" id="MFD1062345.1"/>
    </source>
</evidence>
<gene>
    <name evidence="4" type="ORF">ACFQ1Q_03735</name>
</gene>